<evidence type="ECO:0000313" key="3">
    <source>
        <dbReference type="EnsemblMetazoa" id="XP_038065205.1"/>
    </source>
</evidence>
<dbReference type="InterPro" id="IPR033336">
    <property type="entry name" value="SAXO1/2"/>
</dbReference>
<accession>A0A914AMF0</accession>
<dbReference type="PANTHER" id="PTHR31516:SF17">
    <property type="entry name" value="STABILIZER OF AXONEMAL MICROTUBULES 2"/>
    <property type="match status" value="1"/>
</dbReference>
<reference evidence="3" key="1">
    <citation type="submission" date="2022-11" db="UniProtKB">
        <authorList>
            <consortium name="EnsemblMetazoa"/>
        </authorList>
    </citation>
    <scope>IDENTIFICATION</scope>
</reference>
<dbReference type="OMA" id="THMADYT"/>
<feature type="region of interest" description="Disordered" evidence="2">
    <location>
        <begin position="257"/>
        <end position="278"/>
    </location>
</feature>
<feature type="region of interest" description="Disordered" evidence="2">
    <location>
        <begin position="433"/>
        <end position="492"/>
    </location>
</feature>
<sequence length="492" mass="55394">MTVTQMNRKVRTVNKDISNIRTRQIQTQLKLSEYQEAYVAWPWQPRRESMRPVAKKTVPASRPKLKTTNQCAYVAHKTTQRPKATCNKKGYRTPTTKMLTETTYDTDFTKKTASRPAAFKPEETAVSAPGPFASKTVYEKTYTAWTPKQLEECKVKLQVTEDNLKTGNPGKKFQATTTVKEDYKDHGNVAPAKSTKPAAKPVQSTAPFTDETTQRADFTPKTPASVEGFKPAVEYKFNSGPFDDLTIFRRDFPEHKGVKKEQSYKPKNDYTPSASEFDDRTTQRLAYRAWPIPKREHLPWADRPGYMPNRAKLQLVTTYQNDFEDPSYLIPKALQKCRATPYKYENNLGAGESGPFDDRTEYRSTFIAWEGVKRPASYKIIEKFQYPKTPFSGESTFSSHFKGVRGLPAKSCRPARRPHSSAAGMISFDTTYRATFDSGPSTRDRPKSCPGPRGADSDGGEYDEGEMVDGPSGEGEMEVKDGGTEGNNAVEE</sequence>
<dbReference type="OrthoDB" id="365640at2759"/>
<dbReference type="PANTHER" id="PTHR31516">
    <property type="entry name" value="STABILIZER OF AXONEMAL MICROTUBULES 2"/>
    <property type="match status" value="1"/>
</dbReference>
<evidence type="ECO:0000256" key="2">
    <source>
        <dbReference type="SAM" id="MobiDB-lite"/>
    </source>
</evidence>
<name>A0A914AMF0_PATMI</name>
<feature type="region of interest" description="Disordered" evidence="2">
    <location>
        <begin position="188"/>
        <end position="225"/>
    </location>
</feature>
<dbReference type="GO" id="GO:0008017">
    <property type="term" value="F:microtubule binding"/>
    <property type="evidence" value="ECO:0007669"/>
    <property type="project" value="InterPro"/>
</dbReference>
<dbReference type="GO" id="GO:0036064">
    <property type="term" value="C:ciliary basal body"/>
    <property type="evidence" value="ECO:0007669"/>
    <property type="project" value="TreeGrafter"/>
</dbReference>
<proteinExistence type="inferred from homology"/>
<dbReference type="GO" id="GO:0005814">
    <property type="term" value="C:centriole"/>
    <property type="evidence" value="ECO:0007669"/>
    <property type="project" value="TreeGrafter"/>
</dbReference>
<feature type="compositionally biased region" description="Acidic residues" evidence="2">
    <location>
        <begin position="458"/>
        <end position="467"/>
    </location>
</feature>
<protein>
    <submittedName>
        <fullName evidence="3">Uncharacterized protein</fullName>
    </submittedName>
</protein>
<dbReference type="AlphaFoldDB" id="A0A914AMF0"/>
<dbReference type="Pfam" id="PF05217">
    <property type="entry name" value="SAXO1-2"/>
    <property type="match status" value="1"/>
</dbReference>
<feature type="compositionally biased region" description="Basic and acidic residues" evidence="2">
    <location>
        <begin position="257"/>
        <end position="268"/>
    </location>
</feature>
<dbReference type="EnsemblMetazoa" id="XM_038209277.1">
    <property type="protein sequence ID" value="XP_038065205.1"/>
    <property type="gene ID" value="LOC119735540"/>
</dbReference>
<dbReference type="GO" id="GO:0036126">
    <property type="term" value="C:sperm flagellum"/>
    <property type="evidence" value="ECO:0007669"/>
    <property type="project" value="TreeGrafter"/>
</dbReference>
<dbReference type="GeneID" id="119735540"/>
<dbReference type="RefSeq" id="XP_038065205.1">
    <property type="nucleotide sequence ID" value="XM_038209277.1"/>
</dbReference>
<organism evidence="3 4">
    <name type="scientific">Patiria miniata</name>
    <name type="common">Bat star</name>
    <name type="synonym">Asterina miniata</name>
    <dbReference type="NCBI Taxonomy" id="46514"/>
    <lineage>
        <taxon>Eukaryota</taxon>
        <taxon>Metazoa</taxon>
        <taxon>Echinodermata</taxon>
        <taxon>Eleutherozoa</taxon>
        <taxon>Asterozoa</taxon>
        <taxon>Asteroidea</taxon>
        <taxon>Valvatacea</taxon>
        <taxon>Valvatida</taxon>
        <taxon>Asterinidae</taxon>
        <taxon>Patiria</taxon>
    </lineage>
</organism>
<dbReference type="Proteomes" id="UP000887568">
    <property type="component" value="Unplaced"/>
</dbReference>
<keyword evidence="4" id="KW-1185">Reference proteome</keyword>
<dbReference type="GO" id="GO:0005879">
    <property type="term" value="C:axonemal microtubule"/>
    <property type="evidence" value="ECO:0007669"/>
    <property type="project" value="TreeGrafter"/>
</dbReference>
<feature type="compositionally biased region" description="Polar residues" evidence="2">
    <location>
        <begin position="202"/>
        <end position="211"/>
    </location>
</feature>
<feature type="compositionally biased region" description="Low complexity" evidence="2">
    <location>
        <begin position="190"/>
        <end position="201"/>
    </location>
</feature>
<comment type="similarity">
    <text evidence="1">Belongs to the FAM154 family.</text>
</comment>
<evidence type="ECO:0000256" key="1">
    <source>
        <dbReference type="ARBA" id="ARBA00008738"/>
    </source>
</evidence>
<evidence type="ECO:0000313" key="4">
    <source>
        <dbReference type="Proteomes" id="UP000887568"/>
    </source>
</evidence>